<keyword evidence="3" id="KW-1185">Reference proteome</keyword>
<accession>A0A2P8HHR4</accession>
<feature type="transmembrane region" description="Helical" evidence="1">
    <location>
        <begin position="46"/>
        <end position="66"/>
    </location>
</feature>
<keyword evidence="1" id="KW-1133">Transmembrane helix</keyword>
<evidence type="ECO:0000313" key="2">
    <source>
        <dbReference type="EMBL" id="PSL45765.1"/>
    </source>
</evidence>
<reference evidence="2 3" key="1">
    <citation type="submission" date="2018-03" db="EMBL/GenBank/DDBJ databases">
        <title>Genomic Encyclopedia of Type Strains, Phase III (KMG-III): the genomes of soil and plant-associated and newly described type strains.</title>
        <authorList>
            <person name="Whitman W."/>
        </authorList>
    </citation>
    <scope>NUCLEOTIDE SEQUENCE [LARGE SCALE GENOMIC DNA]</scope>
    <source>
        <strain evidence="2 3">CGMCC 1.07653</strain>
    </source>
</reference>
<name>A0A2P8HHR4_9BACI</name>
<comment type="caution">
    <text evidence="2">The sequence shown here is derived from an EMBL/GenBank/DDBJ whole genome shotgun (WGS) entry which is preliminary data.</text>
</comment>
<keyword evidence="1" id="KW-0812">Transmembrane</keyword>
<dbReference type="AlphaFoldDB" id="A0A2P8HHR4"/>
<protein>
    <submittedName>
        <fullName evidence="2">Uncharacterized protein</fullName>
    </submittedName>
</protein>
<evidence type="ECO:0000313" key="3">
    <source>
        <dbReference type="Proteomes" id="UP000242310"/>
    </source>
</evidence>
<evidence type="ECO:0000256" key="1">
    <source>
        <dbReference type="SAM" id="Phobius"/>
    </source>
</evidence>
<sequence>MAKKSPPDYGIYCPSCESSHILTLFRGRYVIMMSFLPVVVMLAAAYMWYTAIILFIPAVILTNYYIAKKNTPMIICQKCRAVTKGKDAEEAAGAV</sequence>
<organism evidence="2 3">
    <name type="scientific">Salsuginibacillus halophilus</name>
    <dbReference type="NCBI Taxonomy" id="517424"/>
    <lineage>
        <taxon>Bacteria</taxon>
        <taxon>Bacillati</taxon>
        <taxon>Bacillota</taxon>
        <taxon>Bacilli</taxon>
        <taxon>Bacillales</taxon>
        <taxon>Bacillaceae</taxon>
        <taxon>Salsuginibacillus</taxon>
    </lineage>
</organism>
<proteinExistence type="predicted"/>
<keyword evidence="1" id="KW-0472">Membrane</keyword>
<gene>
    <name evidence="2" type="ORF">B0H94_10620</name>
</gene>
<dbReference type="Proteomes" id="UP000242310">
    <property type="component" value="Unassembled WGS sequence"/>
</dbReference>
<dbReference type="EMBL" id="PYAV01000006">
    <property type="protein sequence ID" value="PSL45765.1"/>
    <property type="molecule type" value="Genomic_DNA"/>
</dbReference>